<dbReference type="RefSeq" id="XP_065667836.1">
    <property type="nucleotide sequence ID" value="XM_065811764.1"/>
</dbReference>
<dbReference type="SUPFAM" id="SSF56672">
    <property type="entry name" value="DNA/RNA polymerases"/>
    <property type="match status" value="1"/>
</dbReference>
<name>A0ABM4D0T7_HYDVU</name>
<keyword evidence="1" id="KW-1185">Reference proteome</keyword>
<evidence type="ECO:0000313" key="1">
    <source>
        <dbReference type="Proteomes" id="UP001652625"/>
    </source>
</evidence>
<gene>
    <name evidence="2" type="primary">LOC136088102</name>
</gene>
<reference evidence="2" key="1">
    <citation type="submission" date="2025-08" db="UniProtKB">
        <authorList>
            <consortium name="RefSeq"/>
        </authorList>
    </citation>
    <scope>IDENTIFICATION</scope>
</reference>
<evidence type="ECO:0000313" key="2">
    <source>
        <dbReference type="RefSeq" id="XP_065667836.1"/>
    </source>
</evidence>
<accession>A0ABM4D0T7</accession>
<sequence length="352" mass="41271">MPIFISANTSNKQKQNKVTFTKRLLSLNNQLAFQNELGNIDWSPLESLNDANSMFNNFHHNFSNLYEKHFPETEVKIKVKTLNSPWFSKGLKKASKRKHRLYNRYLKNKCVKTKAEYKNYRTLFEKVKRTAKSNYHKKQLEKCQLSSRKTLQVLNEIIGKPKINESFPKILHIKNKTIDNENNIANELNNFFVNIGPKLAAKIPNVNKSFKEYLQCNKNQFKNENVTFKEYETAFKSLKRNKSSGIDGIHSNIVIDCFNKLKVPLFKICKRSLNEGIFPDILKSAKVKPIYKSGDKTDIGNYRPISILSIFSKIFERIMFNRLYAFLKIMTYSIQNSLDFRKALQLNMQYFT</sequence>
<dbReference type="Proteomes" id="UP001652625">
    <property type="component" value="Chromosome 12"/>
</dbReference>
<dbReference type="PANTHER" id="PTHR47510:SF3">
    <property type="entry name" value="ENDO_EXONUCLEASE_PHOSPHATASE DOMAIN-CONTAINING PROTEIN"/>
    <property type="match status" value="1"/>
</dbReference>
<protein>
    <submittedName>
        <fullName evidence="2">Uncharacterized protein LOC136088102</fullName>
    </submittedName>
</protein>
<organism evidence="1 2">
    <name type="scientific">Hydra vulgaris</name>
    <name type="common">Hydra</name>
    <name type="synonym">Hydra attenuata</name>
    <dbReference type="NCBI Taxonomy" id="6087"/>
    <lineage>
        <taxon>Eukaryota</taxon>
        <taxon>Metazoa</taxon>
        <taxon>Cnidaria</taxon>
        <taxon>Hydrozoa</taxon>
        <taxon>Hydroidolina</taxon>
        <taxon>Anthoathecata</taxon>
        <taxon>Aplanulata</taxon>
        <taxon>Hydridae</taxon>
        <taxon>Hydra</taxon>
    </lineage>
</organism>
<dbReference type="PANTHER" id="PTHR47510">
    <property type="entry name" value="REVERSE TRANSCRIPTASE DOMAIN-CONTAINING PROTEIN"/>
    <property type="match status" value="1"/>
</dbReference>
<dbReference type="InterPro" id="IPR043502">
    <property type="entry name" value="DNA/RNA_pol_sf"/>
</dbReference>
<proteinExistence type="predicted"/>
<dbReference type="GeneID" id="136088102"/>